<gene>
    <name evidence="3" type="ORF">ACFPK1_19835</name>
</gene>
<dbReference type="RefSeq" id="WP_378022667.1">
    <property type="nucleotide sequence ID" value="NZ_JBHSKG010000011.1"/>
</dbReference>
<name>A0ABV9ZJA3_9PSEU</name>
<sequence length="421" mass="43374">MPGPPGDPGAVEAAADALDRAAQEIAALGEGVAGHGRAATAGWSGIAAVLAATNVGTAATGARTIADAARAAVAPMRVFAAELRRAQQDWLEGERMALQGQALLVGVGSGAPADAAREAGRLAYQDGTAVMLAAEDRARTAAEDAARALDAAGAGLASLLPAPPAPPDGNAWDGLVKAGGDVVDEVTDTVGGVIDHVNVVDDDFGDTWARTWETTQAAVTDPLGAVGAMVQGTVAPVVDSYRTGGLDEAIGRSPGVIAAALGGKGLTKLGRLDDLPVHGPDPRPSTPLAPHGGLQRHEDAGGHTLNPERAHIGATDQELLDRQATMRRPTSISSFDDRQTAERSVHDNIAANRDRIERWLRSYPADAEPFEWQHGHPIGRSAPKNATGVDDVVDATWSRVVLQPDPSAPGGYYILTSYPRP</sequence>
<reference evidence="4" key="1">
    <citation type="journal article" date="2019" name="Int. J. Syst. Evol. Microbiol.">
        <title>The Global Catalogue of Microorganisms (GCM) 10K type strain sequencing project: providing services to taxonomists for standard genome sequencing and annotation.</title>
        <authorList>
            <consortium name="The Broad Institute Genomics Platform"/>
            <consortium name="The Broad Institute Genome Sequencing Center for Infectious Disease"/>
            <person name="Wu L."/>
            <person name="Ma J."/>
        </authorList>
    </citation>
    <scope>NUCLEOTIDE SEQUENCE [LARGE SCALE GENOMIC DNA]</scope>
    <source>
        <strain evidence="4">XZYJ18</strain>
    </source>
</reference>
<feature type="compositionally biased region" description="Basic and acidic residues" evidence="1">
    <location>
        <begin position="335"/>
        <end position="346"/>
    </location>
</feature>
<dbReference type="Proteomes" id="UP001596175">
    <property type="component" value="Unassembled WGS sequence"/>
</dbReference>
<protein>
    <submittedName>
        <fullName evidence="3">RNase A-like domain-containing protein</fullName>
    </submittedName>
</protein>
<evidence type="ECO:0000259" key="2">
    <source>
        <dbReference type="Pfam" id="PF18431"/>
    </source>
</evidence>
<feature type="region of interest" description="Disordered" evidence="1">
    <location>
        <begin position="272"/>
        <end position="308"/>
    </location>
</feature>
<comment type="caution">
    <text evidence="3">The sequence shown here is derived from an EMBL/GenBank/DDBJ whole genome shotgun (WGS) entry which is preliminary data.</text>
</comment>
<accession>A0ABV9ZJA3</accession>
<feature type="region of interest" description="Disordered" evidence="1">
    <location>
        <begin position="322"/>
        <end position="346"/>
    </location>
</feature>
<dbReference type="Pfam" id="PF18431">
    <property type="entry name" value="RNAse_A_bac"/>
    <property type="match status" value="1"/>
</dbReference>
<dbReference type="CDD" id="cd20684">
    <property type="entry name" value="CdiA-CT_Yk_RNaseA-like"/>
    <property type="match status" value="1"/>
</dbReference>
<dbReference type="InterPro" id="IPR041436">
    <property type="entry name" value="RNAse_A_bac"/>
</dbReference>
<proteinExistence type="predicted"/>
<evidence type="ECO:0000313" key="3">
    <source>
        <dbReference type="EMBL" id="MFC5140499.1"/>
    </source>
</evidence>
<evidence type="ECO:0000256" key="1">
    <source>
        <dbReference type="SAM" id="MobiDB-lite"/>
    </source>
</evidence>
<keyword evidence="4" id="KW-1185">Reference proteome</keyword>
<feature type="compositionally biased region" description="Basic and acidic residues" evidence="1">
    <location>
        <begin position="295"/>
        <end position="308"/>
    </location>
</feature>
<feature type="domain" description="Bacterial CdiA-CT RNAse A" evidence="2">
    <location>
        <begin position="302"/>
        <end position="419"/>
    </location>
</feature>
<dbReference type="EMBL" id="JBHSKG010000011">
    <property type="protein sequence ID" value="MFC5140499.1"/>
    <property type="molecule type" value="Genomic_DNA"/>
</dbReference>
<organism evidence="3 4">
    <name type="scientific">Actinomycetospora rhizophila</name>
    <dbReference type="NCBI Taxonomy" id="1416876"/>
    <lineage>
        <taxon>Bacteria</taxon>
        <taxon>Bacillati</taxon>
        <taxon>Actinomycetota</taxon>
        <taxon>Actinomycetes</taxon>
        <taxon>Pseudonocardiales</taxon>
        <taxon>Pseudonocardiaceae</taxon>
        <taxon>Actinomycetospora</taxon>
    </lineage>
</organism>
<evidence type="ECO:0000313" key="4">
    <source>
        <dbReference type="Proteomes" id="UP001596175"/>
    </source>
</evidence>